<name>A0A133V767_9EURY</name>
<dbReference type="Proteomes" id="UP000070565">
    <property type="component" value="Unassembled WGS sequence"/>
</dbReference>
<keyword evidence="2" id="KW-1185">Reference proteome</keyword>
<protein>
    <recommendedName>
        <fullName evidence="3">DUF4258 domain-containing protein</fullName>
    </recommendedName>
</protein>
<evidence type="ECO:0008006" key="3">
    <source>
        <dbReference type="Google" id="ProtNLM"/>
    </source>
</evidence>
<proteinExistence type="predicted"/>
<sequence length="74" mass="8661">MRVRSFLVIRPLCRAVGIKTPETPISFSSRIFSIFLFLISPDHHRDLILRAVYEEAEERITIVAVYPGKRRRYG</sequence>
<reference evidence="1 2" key="1">
    <citation type="journal article" date="2016" name="Sci. Rep.">
        <title>Metabolic traits of an uncultured archaeal lineage -MSBL1- from brine pools of the Red Sea.</title>
        <authorList>
            <person name="Mwirichia R."/>
            <person name="Alam I."/>
            <person name="Rashid M."/>
            <person name="Vinu M."/>
            <person name="Ba-Alawi W."/>
            <person name="Anthony Kamau A."/>
            <person name="Kamanda Ngugi D."/>
            <person name="Goker M."/>
            <person name="Klenk H.P."/>
            <person name="Bajic V."/>
            <person name="Stingl U."/>
        </authorList>
    </citation>
    <scope>NUCLEOTIDE SEQUENCE [LARGE SCALE GENOMIC DNA]</scope>
    <source>
        <strain evidence="1">SCGC-AAA261F19</strain>
    </source>
</reference>
<evidence type="ECO:0000313" key="2">
    <source>
        <dbReference type="Proteomes" id="UP000070565"/>
    </source>
</evidence>
<organism evidence="1 2">
    <name type="scientific">candidate division MSBL1 archaeon SCGC-AAA261F19</name>
    <dbReference type="NCBI Taxonomy" id="1698275"/>
    <lineage>
        <taxon>Archaea</taxon>
        <taxon>Methanobacteriati</taxon>
        <taxon>Methanobacteriota</taxon>
        <taxon>candidate division MSBL1</taxon>
    </lineage>
</organism>
<evidence type="ECO:0000313" key="1">
    <source>
        <dbReference type="EMBL" id="KXB02257.1"/>
    </source>
</evidence>
<accession>A0A133V767</accession>
<comment type="caution">
    <text evidence="1">The sequence shown here is derived from an EMBL/GenBank/DDBJ whole genome shotgun (WGS) entry which is preliminary data.</text>
</comment>
<dbReference type="EMBL" id="LHXZ01000066">
    <property type="protein sequence ID" value="KXB02257.1"/>
    <property type="molecule type" value="Genomic_DNA"/>
</dbReference>
<gene>
    <name evidence="1" type="ORF">AKJ45_03630</name>
</gene>
<dbReference type="AlphaFoldDB" id="A0A133V767"/>